<proteinExistence type="predicted"/>
<comment type="caution">
    <text evidence="1">The sequence shown here is derived from an EMBL/GenBank/DDBJ whole genome shotgun (WGS) entry which is preliminary data.</text>
</comment>
<organism evidence="1 2">
    <name type="scientific">Lawsonibacter faecis</name>
    <dbReference type="NCBI Taxonomy" id="2763052"/>
    <lineage>
        <taxon>Bacteria</taxon>
        <taxon>Bacillati</taxon>
        <taxon>Bacillota</taxon>
        <taxon>Clostridia</taxon>
        <taxon>Eubacteriales</taxon>
        <taxon>Oscillospiraceae</taxon>
        <taxon>Lawsonibacter</taxon>
    </lineage>
</organism>
<name>A0A8J6JNH7_9FIRM</name>
<dbReference type="AlphaFoldDB" id="A0A8J6JNH7"/>
<evidence type="ECO:0000313" key="2">
    <source>
        <dbReference type="Proteomes" id="UP000607645"/>
    </source>
</evidence>
<dbReference type="EMBL" id="JACOPQ010000007">
    <property type="protein sequence ID" value="MBC5737385.1"/>
    <property type="molecule type" value="Genomic_DNA"/>
</dbReference>
<dbReference type="Proteomes" id="UP000607645">
    <property type="component" value="Unassembled WGS sequence"/>
</dbReference>
<protein>
    <submittedName>
        <fullName evidence="1">Uncharacterized protein</fullName>
    </submittedName>
</protein>
<sequence>MNFLDQLAKYLDLPWLSELHYHVITPAQAEGILELFYRDRPPESECRAAAEYILGTGLPWRSGESAVWALTGCLLGRAHRE</sequence>
<evidence type="ECO:0000313" key="1">
    <source>
        <dbReference type="EMBL" id="MBC5737385.1"/>
    </source>
</evidence>
<gene>
    <name evidence="1" type="ORF">H8S62_10255</name>
</gene>
<reference evidence="1" key="1">
    <citation type="submission" date="2020-08" db="EMBL/GenBank/DDBJ databases">
        <title>Genome public.</title>
        <authorList>
            <person name="Liu C."/>
            <person name="Sun Q."/>
        </authorList>
    </citation>
    <scope>NUCLEOTIDE SEQUENCE</scope>
    <source>
        <strain evidence="1">NSJ-52</strain>
    </source>
</reference>
<accession>A0A8J6JNH7</accession>
<keyword evidence="2" id="KW-1185">Reference proteome</keyword>
<dbReference type="RefSeq" id="WP_155149937.1">
    <property type="nucleotide sequence ID" value="NZ_JACOPQ010000007.1"/>
</dbReference>